<dbReference type="RefSeq" id="WP_201503540.1">
    <property type="nucleotide sequence ID" value="NZ_BAAAFR010000001.1"/>
</dbReference>
<dbReference type="InterPro" id="IPR004155">
    <property type="entry name" value="PBS_lyase_HEAT"/>
</dbReference>
<dbReference type="SUPFAM" id="SSF48371">
    <property type="entry name" value="ARM repeat"/>
    <property type="match status" value="3"/>
</dbReference>
<reference evidence="3" key="1">
    <citation type="journal article" date="2019" name="Int. J. Syst. Evol. Microbiol.">
        <title>The Global Catalogue of Microorganisms (GCM) 10K type strain sequencing project: providing services to taxonomists for standard genome sequencing and annotation.</title>
        <authorList>
            <consortium name="The Broad Institute Genomics Platform"/>
            <consortium name="The Broad Institute Genome Sequencing Center for Infectious Disease"/>
            <person name="Wu L."/>
            <person name="Ma J."/>
        </authorList>
    </citation>
    <scope>NUCLEOTIDE SEQUENCE [LARGE SCALE GENOMIC DNA]</scope>
    <source>
        <strain evidence="3">JCM 16343</strain>
    </source>
</reference>
<feature type="region of interest" description="Disordered" evidence="1">
    <location>
        <begin position="670"/>
        <end position="698"/>
    </location>
</feature>
<keyword evidence="3" id="KW-1185">Reference proteome</keyword>
<proteinExistence type="predicted"/>
<dbReference type="InterPro" id="IPR001680">
    <property type="entry name" value="WD40_rpt"/>
</dbReference>
<evidence type="ECO:0000313" key="3">
    <source>
        <dbReference type="Proteomes" id="UP001501787"/>
    </source>
</evidence>
<evidence type="ECO:0000256" key="1">
    <source>
        <dbReference type="SAM" id="MobiDB-lite"/>
    </source>
</evidence>
<dbReference type="EMBL" id="BAAAFR010000001">
    <property type="protein sequence ID" value="GAA0314656.1"/>
    <property type="molecule type" value="Genomic_DNA"/>
</dbReference>
<dbReference type="InterPro" id="IPR016024">
    <property type="entry name" value="ARM-type_fold"/>
</dbReference>
<dbReference type="InterPro" id="IPR036322">
    <property type="entry name" value="WD40_repeat_dom_sf"/>
</dbReference>
<dbReference type="Pfam" id="PF00400">
    <property type="entry name" value="WD40"/>
    <property type="match status" value="1"/>
</dbReference>
<dbReference type="PANTHER" id="PTHR12697">
    <property type="entry name" value="PBS LYASE HEAT-LIKE PROTEIN"/>
    <property type="match status" value="1"/>
</dbReference>
<protein>
    <recommendedName>
        <fullName evidence="4">Non-specific serine/threonine protein kinase</fullName>
    </recommendedName>
</protein>
<dbReference type="InterPro" id="IPR015943">
    <property type="entry name" value="WD40/YVTN_repeat-like_dom_sf"/>
</dbReference>
<gene>
    <name evidence="2" type="ORF">GCM10009129_09930</name>
</gene>
<dbReference type="Proteomes" id="UP001501787">
    <property type="component" value="Unassembled WGS sequence"/>
</dbReference>
<evidence type="ECO:0008006" key="4">
    <source>
        <dbReference type="Google" id="ProtNLM"/>
    </source>
</evidence>
<dbReference type="SMART" id="SM00320">
    <property type="entry name" value="WD40"/>
    <property type="match status" value="2"/>
</dbReference>
<organism evidence="2 3">
    <name type="scientific">Psychrobacter aestuarii</name>
    <dbReference type="NCBI Taxonomy" id="556327"/>
    <lineage>
        <taxon>Bacteria</taxon>
        <taxon>Pseudomonadati</taxon>
        <taxon>Pseudomonadota</taxon>
        <taxon>Gammaproteobacteria</taxon>
        <taxon>Moraxellales</taxon>
        <taxon>Moraxellaceae</taxon>
        <taxon>Psychrobacter</taxon>
    </lineage>
</organism>
<dbReference type="Gene3D" id="1.25.10.10">
    <property type="entry name" value="Leucine-rich Repeat Variant"/>
    <property type="match status" value="2"/>
</dbReference>
<accession>A0ABP3FE91</accession>
<evidence type="ECO:0000313" key="2">
    <source>
        <dbReference type="EMBL" id="GAA0314656.1"/>
    </source>
</evidence>
<comment type="caution">
    <text evidence="2">The sequence shown here is derived from an EMBL/GenBank/DDBJ whole genome shotgun (WGS) entry which is preliminary data.</text>
</comment>
<dbReference type="SMART" id="SM00567">
    <property type="entry name" value="EZ_HEAT"/>
    <property type="match status" value="3"/>
</dbReference>
<feature type="compositionally biased region" description="Basic residues" evidence="1">
    <location>
        <begin position="2387"/>
        <end position="2397"/>
    </location>
</feature>
<dbReference type="Pfam" id="PF13646">
    <property type="entry name" value="HEAT_2"/>
    <property type="match status" value="1"/>
</dbReference>
<sequence length="2426" mass="268370">MKTSTLPYWGEIISIISQDACLSQYHDKTNTPITKTGRSLFITRLPARDDHDNNDKEKEAASAPDNRLYILDTLGERPSLTTLVLPVAMQCMTANGDEVFLLGVDNHLYQTDWHAKKLQKISTLPIASPSTKDAAQQMVCLTKSVAILYEHTLIICPYMNTAKRLAGTPIIQPLAPLFAKAATDSDTGTSDTQAVSVASSSDGQWLIIGDDKGNVASCQWRYEANNVSQSHIQPSSTHPMHQGRVTALAFAPQSPYFFSAGADAKLYRTHVQGDLQPTDRAKSSGHASHINALCASDTRLFSIGDDGSIKSWALDKGQPSSSKDSVRHARHLVWTTYAEAPALLTVTKDNSLHIIPINTDKNGSLQTVTGLIRDGYARIEDYLSDNSAEREALFYEALAMLEQQNDHRALTIIKTALTSQRADSNRARALIKVLSQLSLKARIGVLEQLLDSPISSRVRRAAFDALQQQYRQQPLASQDYLTQALAGRHDEVVAAAIQQHHIQATRQPHEQSNQSYSQAVLPALLSHNSLTIRRAALIALETIFPETSIQADMLALQSRYTDTVQAGLIRLYQRDFLAAPAVSRQLMLLQHSADAEIRQTAFFVSLMTQPTLISALKNAAHEQDDSYLLRTLSDFDAFCLSEGTITHSGAASDSATNSSSDVRLALQVEDFQTPDEKTGSNGKKPKAAKRIQPTSPDVPMLDDATLAPLLQALSNHQQDISFRAAYALACLQDPRAFGVLIGFAHSDDAVVRAGVARALGNQRLADGQALLAAMLNDDHTQVRKVTMQALGKVCSDTQTWAAFGFASAHAHIHESALALLLQQNLAKMSDTRLVEQFQALLDNRFPSVRLEVLKMLVARLLDGSSDSLYRLLQLIATSQFEDIHRAGLEEWQRFLLQKTRKANAHEDNANDGALLALLLSDPFRAIRSEALETAGDYPQRFNIEQVITAALASPFEDIVTAGLQRCGALTDDKAIAVIMPLLLPLFAAEGLSIRKTALDVALQLVTHGGHISSDKHTSDNYLALLNAGVQSPYADIQLKIATLLARYAQHIDAKDDKNAEQATSYSEQAYAVFERYLQQVMPDKKQDKSAYDTWHAQVIQALIGLTALAAPQAVNAFGWYQHYLNHPDADFSTTAPHVMWVANANDKKDIEALQHWQRDERSLVQQSASIALAVLGNTAGAKLYQQTDTDLSVLHKDLSPITWLQGRAGLGMDTAWALAPLFGTPAYLPAARWTLLFAALSADNQHAGAALLVNALSFVDAQSAILYAHSLARFNADDSTHQSTWAHISSAIGAALQDTLTALLPQNNDPQARQLCHEVLASVNAEQLQQLAALIHAPTSSLSPQIKAKAIQALGQLSLILTKPNLTHVQAWLSSIAQLKTHPAFINKITDTDNTHADATDSYHYQSLAFGTWLGVIRNAAEHSLINQAIRGLLWLAQQSETTNHTPWSASVTQALLPLLNHSRAETRALVWDALHQLPITRDALAQEAMATEHRDMVAAGVKVWVAEHITDSTLTTTLSQRLRDAHPLLAEEIYHYLITAIGQLPASLVVLEYADTPLVRQVINAWQQTGLQDKDAHQQFLQRAIYVHDWQARYHAWQQLLVQPALLDADPQLLEALLTYFMLSHSEYAQQQVLKLITKASQHYAEQQSPTAIAQQTRLNEWLFALLDDPRCRISRVLIYRALASTRSLSVVTGLQARLALSYQDSKHQVERADIVQALIKVSGFDQPIHDYFYEYKDTRWLDTQYPRHPVVLMDVFSQLLRVQDSNYLLELVSPLAWIGRESDDKTATPTDTHIAERIDALLAQAYAQLPEKRRLAVVKAIAYRAQYRHGDTTVLKQALSSRQDMVSFIAAEALAKVGLADGASLLMATMVHHTDGDVRRRSVLAMGSLFDTPEHPDAAPVSTDMLYQAYERLLQYAEDETHYLQDVACEALGMLADGGRFEYSTQIFELLKAQLNQPNLSLYHPAILHWLHGLRRLGTPAAWAEIRQYISKLVIEVTYSTVLQDALYLLSFAGNEGNKALLLKLLANTEQAYIFAATYQAAQKLWGTDKTCQPYDWAAVQNRQQALDNEDMALSLKRITECSSVTAIIDFMLTHGEALPEHIRDALAQRILQDADMTPETLAQLLAHPNDSMLSIALSYLGQHQSAITNQTLSIVAYQLTEAQQAWQALMQRIGSAINDYQSYETLIHTLAKQIALALWLLYRYSAATNANADNHILVTSFTWLTRISQLPIIASLPALSEHVEAWWQQVWLALLARPESGMTELSELLPTLQALPPLRVFTAKTNALRAQVIDRLTPPAVATTAASAPSISQSDLLSWIQTQNTEALYHCASDEAQTISTRLQAIEALGQMFDTRVSAWLDSLMQHTQPDIQKTAYNVKRRWQRGQNKAKNKRPMPYFDTPLAGSNAWQTTHNPQHLSLGGK</sequence>
<dbReference type="Gene3D" id="2.130.10.10">
    <property type="entry name" value="YVTN repeat-like/Quinoprotein amine dehydrogenase"/>
    <property type="match status" value="1"/>
</dbReference>
<dbReference type="SUPFAM" id="SSF50978">
    <property type="entry name" value="WD40 repeat-like"/>
    <property type="match status" value="1"/>
</dbReference>
<dbReference type="PANTHER" id="PTHR12697:SF5">
    <property type="entry name" value="DEOXYHYPUSINE HYDROXYLASE"/>
    <property type="match status" value="1"/>
</dbReference>
<feature type="region of interest" description="Disordered" evidence="1">
    <location>
        <begin position="2387"/>
        <end position="2426"/>
    </location>
</feature>
<dbReference type="InterPro" id="IPR011989">
    <property type="entry name" value="ARM-like"/>
</dbReference>
<name>A0ABP3FE91_9GAMM</name>
<feature type="compositionally biased region" description="Polar residues" evidence="1">
    <location>
        <begin position="2410"/>
        <end position="2420"/>
    </location>
</feature>